<comment type="caution">
    <text evidence="2">The sequence shown here is derived from an EMBL/GenBank/DDBJ whole genome shotgun (WGS) entry which is preliminary data.</text>
</comment>
<evidence type="ECO:0000313" key="3">
    <source>
        <dbReference type="Proteomes" id="UP000037392"/>
    </source>
</evidence>
<feature type="transmembrane region" description="Helical" evidence="1">
    <location>
        <begin position="12"/>
        <end position="34"/>
    </location>
</feature>
<evidence type="ECO:0000256" key="1">
    <source>
        <dbReference type="SAM" id="Phobius"/>
    </source>
</evidence>
<dbReference type="OrthoDB" id="2047533at2"/>
<sequence length="160" mass="17791">MAGQNSRNKVNIGVSSLILIFIVLCMATFGLLSLSSAQGDLMLASRNAEAVTGYYEADNKGQQWLKEVDQVLMEEMGKGRDSTQCSLEIKDRLGELYDREAGLITTDIPMDRGQSLHIELVLMCGEKRYEIKSWYVYSSEEYEIDNSMPVWDGGASSSQG</sequence>
<evidence type="ECO:0000313" key="2">
    <source>
        <dbReference type="EMBL" id="KMW23655.1"/>
    </source>
</evidence>
<dbReference type="Proteomes" id="UP000037392">
    <property type="component" value="Unassembled WGS sequence"/>
</dbReference>
<reference evidence="2 3" key="1">
    <citation type="submission" date="2011-04" db="EMBL/GenBank/DDBJ databases">
        <title>The Genome Sequence of Clostridium citroniae WAL-19142.</title>
        <authorList>
            <consortium name="The Broad Institute Genome Sequencing Platform"/>
            <person name="Earl A."/>
            <person name="Ward D."/>
            <person name="Feldgarden M."/>
            <person name="Gevers D."/>
            <person name="Warren Y.A."/>
            <person name="Tyrrell K.L."/>
            <person name="Citron D.M."/>
            <person name="Goldstein E.J."/>
            <person name="Daigneault M."/>
            <person name="Allen-Vercoe E."/>
            <person name="Young S.K."/>
            <person name="Zeng Q."/>
            <person name="Gargeya S."/>
            <person name="Fitzgerald M."/>
            <person name="Haas B."/>
            <person name="Abouelleil A."/>
            <person name="Alvarado L."/>
            <person name="Arachchi H.M."/>
            <person name="Berlin A."/>
            <person name="Brown A."/>
            <person name="Chapman S.B."/>
            <person name="Chen Z."/>
            <person name="Dunbar C."/>
            <person name="Freedman E."/>
            <person name="Gearin G."/>
            <person name="Gellesch M."/>
            <person name="Goldberg J."/>
            <person name="Griggs A."/>
            <person name="Gujja S."/>
            <person name="Heilman E.R."/>
            <person name="Heiman D."/>
            <person name="Howarth C."/>
            <person name="Larson L."/>
            <person name="Lui A."/>
            <person name="MacDonald P.J."/>
            <person name="Mehta T."/>
            <person name="Montmayeur A."/>
            <person name="Murphy C."/>
            <person name="Neiman D."/>
            <person name="Pearson M."/>
            <person name="Priest M."/>
            <person name="Roberts A."/>
            <person name="Saif S."/>
            <person name="Shea T."/>
            <person name="Shenoy N."/>
            <person name="Sisk P."/>
            <person name="Stolte C."/>
            <person name="Sykes S."/>
            <person name="White J."/>
            <person name="Yandava C."/>
            <person name="Wortman J."/>
            <person name="Nusbaum C."/>
            <person name="Birren B."/>
        </authorList>
    </citation>
    <scope>NUCLEOTIDE SEQUENCE [LARGE SCALE GENOMIC DNA]</scope>
    <source>
        <strain evidence="2 3">WAL-19142</strain>
    </source>
</reference>
<protein>
    <recommendedName>
        <fullName evidence="4">Type 4 fimbrial biogenesis protein PilX N-terminal domain-containing protein</fullName>
    </recommendedName>
</protein>
<gene>
    <name evidence="2" type="ORF">HMPREF9470_00871</name>
</gene>
<accession>A0A0J9F5X4</accession>
<organism evidence="2 3">
    <name type="scientific">[Clostridium] citroniae WAL-19142</name>
    <dbReference type="NCBI Taxonomy" id="742734"/>
    <lineage>
        <taxon>Bacteria</taxon>
        <taxon>Bacillati</taxon>
        <taxon>Bacillota</taxon>
        <taxon>Clostridia</taxon>
        <taxon>Lachnospirales</taxon>
        <taxon>Lachnospiraceae</taxon>
        <taxon>Enterocloster</taxon>
    </lineage>
</organism>
<evidence type="ECO:0008006" key="4">
    <source>
        <dbReference type="Google" id="ProtNLM"/>
    </source>
</evidence>
<keyword evidence="1" id="KW-0472">Membrane</keyword>
<keyword evidence="1" id="KW-1133">Transmembrane helix</keyword>
<dbReference type="GeneID" id="93165645"/>
<proteinExistence type="predicted"/>
<dbReference type="RefSeq" id="WP_007867016.1">
    <property type="nucleotide sequence ID" value="NZ_KQ235876.1"/>
</dbReference>
<dbReference type="EMBL" id="ADLK01000005">
    <property type="protein sequence ID" value="KMW23655.1"/>
    <property type="molecule type" value="Genomic_DNA"/>
</dbReference>
<dbReference type="PATRIC" id="fig|742734.4.peg.925"/>
<name>A0A0J9F5X4_9FIRM</name>
<keyword evidence="1" id="KW-0812">Transmembrane</keyword>
<dbReference type="AlphaFoldDB" id="A0A0J9F5X4"/>